<dbReference type="PANTHER" id="PTHR47175">
    <property type="entry name" value="LIPASE ATG15-RELATED"/>
    <property type="match status" value="1"/>
</dbReference>
<dbReference type="PANTHER" id="PTHR47175:SF2">
    <property type="entry name" value="LIPASE ATG15-RELATED"/>
    <property type="match status" value="1"/>
</dbReference>
<dbReference type="Proteomes" id="UP001556367">
    <property type="component" value="Unassembled WGS sequence"/>
</dbReference>
<keyword evidence="8" id="KW-0967">Endosome</keyword>
<evidence type="ECO:0000313" key="22">
    <source>
        <dbReference type="Proteomes" id="UP001556367"/>
    </source>
</evidence>
<reference evidence="22" key="1">
    <citation type="submission" date="2024-06" db="EMBL/GenBank/DDBJ databases">
        <title>Multi-omics analyses provide insights into the biosynthesis of the anticancer antibiotic pleurotin in Hohenbuehelia grisea.</title>
        <authorList>
            <person name="Weaver J.A."/>
            <person name="Alberti F."/>
        </authorList>
    </citation>
    <scope>NUCLEOTIDE SEQUENCE [LARGE SCALE GENOMIC DNA]</scope>
    <source>
        <strain evidence="22">T-177</strain>
    </source>
</reference>
<evidence type="ECO:0000256" key="4">
    <source>
        <dbReference type="ARBA" id="ARBA00010701"/>
    </source>
</evidence>
<keyword evidence="14" id="KW-0443">Lipid metabolism</keyword>
<dbReference type="EMBL" id="JASNQZ010000007">
    <property type="protein sequence ID" value="KAL0954411.1"/>
    <property type="molecule type" value="Genomic_DNA"/>
</dbReference>
<protein>
    <recommendedName>
        <fullName evidence="6">triacylglycerol lipase</fullName>
        <ecNumber evidence="6">3.1.1.3</ecNumber>
    </recommendedName>
    <alternativeName>
        <fullName evidence="18">Autophagy-related protein 15</fullName>
    </alternativeName>
</protein>
<evidence type="ECO:0000256" key="13">
    <source>
        <dbReference type="ARBA" id="ARBA00023006"/>
    </source>
</evidence>
<evidence type="ECO:0000256" key="14">
    <source>
        <dbReference type="ARBA" id="ARBA00023098"/>
    </source>
</evidence>
<proteinExistence type="inferred from homology"/>
<evidence type="ECO:0000256" key="2">
    <source>
        <dbReference type="ARBA" id="ARBA00004270"/>
    </source>
</evidence>
<evidence type="ECO:0000256" key="15">
    <source>
        <dbReference type="ARBA" id="ARBA00023136"/>
    </source>
</evidence>
<evidence type="ECO:0000313" key="21">
    <source>
        <dbReference type="EMBL" id="KAL0954411.1"/>
    </source>
</evidence>
<comment type="caution">
    <text evidence="21">The sequence shown here is derived from an EMBL/GenBank/DDBJ whole genome shotgun (WGS) entry which is preliminary data.</text>
</comment>
<dbReference type="InterPro" id="IPR002921">
    <property type="entry name" value="Fungal_lipase-type"/>
</dbReference>
<evidence type="ECO:0000256" key="18">
    <source>
        <dbReference type="ARBA" id="ARBA00029828"/>
    </source>
</evidence>
<dbReference type="InterPro" id="IPR029058">
    <property type="entry name" value="AB_hydrolase_fold"/>
</dbReference>
<keyword evidence="12" id="KW-1133">Transmembrane helix</keyword>
<evidence type="ECO:0000256" key="9">
    <source>
        <dbReference type="ARBA" id="ARBA00022801"/>
    </source>
</evidence>
<evidence type="ECO:0000256" key="10">
    <source>
        <dbReference type="ARBA" id="ARBA00022963"/>
    </source>
</evidence>
<comment type="function">
    <text evidence="17">Lipase which is essential for lysis of subvacuolar cytoplasm to vacuole targeted bodies and intravacuolar autophagic bodies. Involved in the lysis of intravacuolar multivesicular body (MVB) vesicles. The intravacuolar membrane disintegration by ATG15 is critical to life span extension.</text>
</comment>
<sequence>MLPSTLTTLVFSLLNFFAEDDTSSSQLSSNHLRFELRHLHASSPAARIVFSDVHRHSRYKSFDVYGNHSKALEDLRATYTAKTRRAQTHRPRSFMLHDAARLQSMRHAQTPQGLWLQEDTVVPDVEDRETLLTLAKITNNAYYANPDDAGWYDLGEKWNNNTYPVGWEPDADGFRGHVFATPDNSTIVLSIKGTSAPYFGGGGPTIRKDKQNDNLLFSCCCARVGVTWSTVCGCYRGKQRCDQDCVEDALTEDSLFYPVGTNLYNNLTYMYPNSNIWVVGHSLGGGLASLIGATFGAPVVAFEAPGERMAAQRLHLPTPPSTQHITHVYNNADPIPMGACTGVLSVCSAGGYALESRCHLGKTILYDTVSNASWSVGISAHQIERIIKLLEDPWQPSVELGREVPQAMPEDDCVDCYSWEFGSFPE</sequence>
<keyword evidence="19" id="KW-0732">Signal</keyword>
<evidence type="ECO:0000256" key="5">
    <source>
        <dbReference type="ARBA" id="ARBA00011137"/>
    </source>
</evidence>
<evidence type="ECO:0000256" key="6">
    <source>
        <dbReference type="ARBA" id="ARBA00013279"/>
    </source>
</evidence>
<keyword evidence="22" id="KW-1185">Reference proteome</keyword>
<name>A0ABR3JFR8_9AGAR</name>
<feature type="domain" description="Fungal lipase-type" evidence="20">
    <location>
        <begin position="266"/>
        <end position="294"/>
    </location>
</feature>
<comment type="similarity">
    <text evidence="4">Belongs to the AB hydrolase superfamily. Lipase family.</text>
</comment>
<keyword evidence="16" id="KW-0325">Glycoprotein</keyword>
<keyword evidence="15" id="KW-0472">Membrane</keyword>
<organism evidence="21 22">
    <name type="scientific">Hohenbuehelia grisea</name>
    <dbReference type="NCBI Taxonomy" id="104357"/>
    <lineage>
        <taxon>Eukaryota</taxon>
        <taxon>Fungi</taxon>
        <taxon>Dikarya</taxon>
        <taxon>Basidiomycota</taxon>
        <taxon>Agaricomycotina</taxon>
        <taxon>Agaricomycetes</taxon>
        <taxon>Agaricomycetidae</taxon>
        <taxon>Agaricales</taxon>
        <taxon>Pleurotineae</taxon>
        <taxon>Pleurotaceae</taxon>
        <taxon>Hohenbuehelia</taxon>
    </lineage>
</organism>
<evidence type="ECO:0000256" key="12">
    <source>
        <dbReference type="ARBA" id="ARBA00022989"/>
    </source>
</evidence>
<dbReference type="Gene3D" id="3.40.50.1820">
    <property type="entry name" value="alpha/beta hydrolase"/>
    <property type="match status" value="1"/>
</dbReference>
<comment type="catalytic activity">
    <reaction evidence="1">
        <text>a triacylglycerol + H2O = a diacylglycerol + a fatty acid + H(+)</text>
        <dbReference type="Rhea" id="RHEA:12044"/>
        <dbReference type="ChEBI" id="CHEBI:15377"/>
        <dbReference type="ChEBI" id="CHEBI:15378"/>
        <dbReference type="ChEBI" id="CHEBI:17855"/>
        <dbReference type="ChEBI" id="CHEBI:18035"/>
        <dbReference type="ChEBI" id="CHEBI:28868"/>
        <dbReference type="EC" id="3.1.1.3"/>
    </reaction>
</comment>
<comment type="subcellular location">
    <subcellularLocation>
        <location evidence="3">Endosome</location>
        <location evidence="3">Multivesicular body membrane</location>
        <topology evidence="3">Single-pass type II membrane protein</topology>
    </subcellularLocation>
    <subcellularLocation>
        <location evidence="2">Prevacuolar compartment membrane</location>
        <topology evidence="2">Single-pass type II membrane protein</topology>
    </subcellularLocation>
</comment>
<keyword evidence="10" id="KW-0442">Lipid degradation</keyword>
<evidence type="ECO:0000256" key="11">
    <source>
        <dbReference type="ARBA" id="ARBA00022968"/>
    </source>
</evidence>
<dbReference type="SUPFAM" id="SSF53474">
    <property type="entry name" value="alpha/beta-Hydrolases"/>
    <property type="match status" value="1"/>
</dbReference>
<evidence type="ECO:0000256" key="3">
    <source>
        <dbReference type="ARBA" id="ARBA00004343"/>
    </source>
</evidence>
<keyword evidence="13" id="KW-0072">Autophagy</keyword>
<comment type="subunit">
    <text evidence="5">Binds to both phosphatidylinositol (PI) and phosphatidylinositol 3,5-bisphosphate (PIP2).</text>
</comment>
<dbReference type="CDD" id="cd00519">
    <property type="entry name" value="Lipase_3"/>
    <property type="match status" value="1"/>
</dbReference>
<evidence type="ECO:0000256" key="1">
    <source>
        <dbReference type="ARBA" id="ARBA00001024"/>
    </source>
</evidence>
<evidence type="ECO:0000259" key="20">
    <source>
        <dbReference type="Pfam" id="PF01764"/>
    </source>
</evidence>
<evidence type="ECO:0000256" key="19">
    <source>
        <dbReference type="SAM" id="SignalP"/>
    </source>
</evidence>
<evidence type="ECO:0000256" key="16">
    <source>
        <dbReference type="ARBA" id="ARBA00023180"/>
    </source>
</evidence>
<feature type="chain" id="PRO_5046185310" description="triacylglycerol lipase" evidence="19">
    <location>
        <begin position="19"/>
        <end position="426"/>
    </location>
</feature>
<keyword evidence="11" id="KW-0735">Signal-anchor</keyword>
<feature type="signal peptide" evidence="19">
    <location>
        <begin position="1"/>
        <end position="18"/>
    </location>
</feature>
<gene>
    <name evidence="21" type="ORF">HGRIS_003397</name>
</gene>
<evidence type="ECO:0000256" key="8">
    <source>
        <dbReference type="ARBA" id="ARBA00022753"/>
    </source>
</evidence>
<dbReference type="Pfam" id="PF01764">
    <property type="entry name" value="Lipase_3"/>
    <property type="match status" value="1"/>
</dbReference>
<evidence type="ECO:0000256" key="17">
    <source>
        <dbReference type="ARBA" id="ARBA00024663"/>
    </source>
</evidence>
<accession>A0ABR3JFR8</accession>
<dbReference type="EC" id="3.1.1.3" evidence="6"/>
<dbReference type="InterPro" id="IPR050805">
    <property type="entry name" value="ATG15_Lipase"/>
</dbReference>
<keyword evidence="7" id="KW-0812">Transmembrane</keyword>
<keyword evidence="9" id="KW-0378">Hydrolase</keyword>
<evidence type="ECO:0000256" key="7">
    <source>
        <dbReference type="ARBA" id="ARBA00022692"/>
    </source>
</evidence>